<evidence type="ECO:0000313" key="1">
    <source>
        <dbReference type="EMBL" id="GBM03471.1"/>
    </source>
</evidence>
<reference evidence="1 2" key="1">
    <citation type="journal article" date="2019" name="Sci. Rep.">
        <title>Orb-weaving spider Araneus ventricosus genome elucidates the spidroin gene catalogue.</title>
        <authorList>
            <person name="Kono N."/>
            <person name="Nakamura H."/>
            <person name="Ohtoshi R."/>
            <person name="Moran D.A.P."/>
            <person name="Shinohara A."/>
            <person name="Yoshida Y."/>
            <person name="Fujiwara M."/>
            <person name="Mori M."/>
            <person name="Tomita M."/>
            <person name="Arakawa K."/>
        </authorList>
    </citation>
    <scope>NUCLEOTIDE SEQUENCE [LARGE SCALE GENOMIC DNA]</scope>
</reference>
<accession>A0A4Y2CGD8</accession>
<protein>
    <submittedName>
        <fullName evidence="1">Uncharacterized protein</fullName>
    </submittedName>
</protein>
<gene>
    <name evidence="1" type="ORF">AVEN_95374_1</name>
</gene>
<dbReference type="Proteomes" id="UP000499080">
    <property type="component" value="Unassembled WGS sequence"/>
</dbReference>
<proteinExistence type="predicted"/>
<dbReference type="AlphaFoldDB" id="A0A4Y2CGD8"/>
<comment type="caution">
    <text evidence="1">The sequence shown here is derived from an EMBL/GenBank/DDBJ whole genome shotgun (WGS) entry which is preliminary data.</text>
</comment>
<evidence type="ECO:0000313" key="2">
    <source>
        <dbReference type="Proteomes" id="UP000499080"/>
    </source>
</evidence>
<sequence length="91" mass="9854">MAGGSQVRNPIPPKNREAGLVHVKSVGGQMSSRCCGAKIPTLSWHTQEGPLLWCGSLERSCQLECRPRQLTTVQNYEVSPKIALVLLLNGA</sequence>
<dbReference type="EMBL" id="BGPR01000192">
    <property type="protein sequence ID" value="GBM03471.1"/>
    <property type="molecule type" value="Genomic_DNA"/>
</dbReference>
<keyword evidence="2" id="KW-1185">Reference proteome</keyword>
<name>A0A4Y2CGD8_ARAVE</name>
<organism evidence="1 2">
    <name type="scientific">Araneus ventricosus</name>
    <name type="common">Orbweaver spider</name>
    <name type="synonym">Epeira ventricosa</name>
    <dbReference type="NCBI Taxonomy" id="182803"/>
    <lineage>
        <taxon>Eukaryota</taxon>
        <taxon>Metazoa</taxon>
        <taxon>Ecdysozoa</taxon>
        <taxon>Arthropoda</taxon>
        <taxon>Chelicerata</taxon>
        <taxon>Arachnida</taxon>
        <taxon>Araneae</taxon>
        <taxon>Araneomorphae</taxon>
        <taxon>Entelegynae</taxon>
        <taxon>Araneoidea</taxon>
        <taxon>Araneidae</taxon>
        <taxon>Araneus</taxon>
    </lineage>
</organism>